<dbReference type="PANTHER" id="PTHR20994">
    <property type="entry name" value="ER MEMBRANE PROTEIN COMPLEX SUBUNIT 6"/>
    <property type="match status" value="1"/>
</dbReference>
<accession>A0ABD1XKY0</accession>
<feature type="compositionally biased region" description="Basic and acidic residues" evidence="8">
    <location>
        <begin position="53"/>
        <end position="62"/>
    </location>
</feature>
<comment type="subcellular location">
    <subcellularLocation>
        <location evidence="1">Endoplasmic reticulum membrane</location>
        <topology evidence="1">Multi-pass membrane protein</topology>
    </subcellularLocation>
</comment>
<evidence type="ECO:0000256" key="7">
    <source>
        <dbReference type="ARBA" id="ARBA00023136"/>
    </source>
</evidence>
<dbReference type="PANTHER" id="PTHR20994:SF0">
    <property type="entry name" value="ER MEMBRANE PROTEIN COMPLEX SUBUNIT 6"/>
    <property type="match status" value="1"/>
</dbReference>
<reference evidence="10 11" key="1">
    <citation type="submission" date="2024-09" db="EMBL/GenBank/DDBJ databases">
        <title>Chromosome-scale assembly of Riccia fluitans.</title>
        <authorList>
            <person name="Paukszto L."/>
            <person name="Sawicki J."/>
            <person name="Karawczyk K."/>
            <person name="Piernik-Szablinska J."/>
            <person name="Szczecinska M."/>
            <person name="Mazdziarz M."/>
        </authorList>
    </citation>
    <scope>NUCLEOTIDE SEQUENCE [LARGE SCALE GENOMIC DNA]</scope>
    <source>
        <strain evidence="10">Rf_01</strain>
        <tissue evidence="10">Aerial parts of the thallus</tissue>
    </source>
</reference>
<keyword evidence="11" id="KW-1185">Reference proteome</keyword>
<dbReference type="InterPro" id="IPR008504">
    <property type="entry name" value="Emc6"/>
</dbReference>
<evidence type="ECO:0000256" key="1">
    <source>
        <dbReference type="ARBA" id="ARBA00004477"/>
    </source>
</evidence>
<evidence type="ECO:0000313" key="11">
    <source>
        <dbReference type="Proteomes" id="UP001605036"/>
    </source>
</evidence>
<feature type="region of interest" description="Disordered" evidence="8">
    <location>
        <begin position="39"/>
        <end position="67"/>
    </location>
</feature>
<dbReference type="EMBL" id="JBHFFA010000008">
    <property type="protein sequence ID" value="KAL2609602.1"/>
    <property type="molecule type" value="Genomic_DNA"/>
</dbReference>
<dbReference type="Pfam" id="PF07019">
    <property type="entry name" value="EMC6"/>
    <property type="match status" value="1"/>
</dbReference>
<evidence type="ECO:0000256" key="6">
    <source>
        <dbReference type="ARBA" id="ARBA00022989"/>
    </source>
</evidence>
<feature type="transmembrane region" description="Helical" evidence="9">
    <location>
        <begin position="87"/>
        <end position="113"/>
    </location>
</feature>
<comment type="similarity">
    <text evidence="2">Belongs to the EMC6 family.</text>
</comment>
<evidence type="ECO:0000256" key="8">
    <source>
        <dbReference type="SAM" id="MobiDB-lite"/>
    </source>
</evidence>
<evidence type="ECO:0000256" key="3">
    <source>
        <dbReference type="ARBA" id="ARBA00020827"/>
    </source>
</evidence>
<keyword evidence="5" id="KW-0256">Endoplasmic reticulum</keyword>
<keyword evidence="7 9" id="KW-0472">Membrane</keyword>
<dbReference type="AlphaFoldDB" id="A0ABD1XKY0"/>
<keyword evidence="6 9" id="KW-1133">Transmembrane helix</keyword>
<protein>
    <recommendedName>
        <fullName evidence="3">ER membrane protein complex subunit 6</fullName>
    </recommendedName>
</protein>
<comment type="caution">
    <text evidence="10">The sequence shown here is derived from an EMBL/GenBank/DDBJ whole genome shotgun (WGS) entry which is preliminary data.</text>
</comment>
<gene>
    <name evidence="10" type="ORF">R1flu_028175</name>
</gene>
<evidence type="ECO:0000256" key="2">
    <source>
        <dbReference type="ARBA" id="ARBA00009436"/>
    </source>
</evidence>
<proteinExistence type="inferred from homology"/>
<name>A0ABD1XKY0_9MARC</name>
<sequence length="226" mass="24541">MVVELDGIGEQTAFGKDRSVDSIPACVFGFCGDRSTKQRRQTMAPSARPSKALVKEEKKGDDTTEAPAYSAENIQQNMKIIYYSRTFLSIVGGVVAGVLGLPAISGFLFYFFIMLLDLCRLYCSGHLPTTLFTFSNDHVLPQAEVKQSMETFGVIPKPGRKGGTSIEVLKSRTCRNLPSTVTRVLGEDLRAYPASAVLTGLHFSLPTGFVQLSLLTVGGASTFRQT</sequence>
<evidence type="ECO:0000313" key="10">
    <source>
        <dbReference type="EMBL" id="KAL2609602.1"/>
    </source>
</evidence>
<evidence type="ECO:0000256" key="4">
    <source>
        <dbReference type="ARBA" id="ARBA00022692"/>
    </source>
</evidence>
<evidence type="ECO:0000256" key="5">
    <source>
        <dbReference type="ARBA" id="ARBA00022824"/>
    </source>
</evidence>
<evidence type="ECO:0000256" key="9">
    <source>
        <dbReference type="SAM" id="Phobius"/>
    </source>
</evidence>
<dbReference type="Proteomes" id="UP001605036">
    <property type="component" value="Unassembled WGS sequence"/>
</dbReference>
<dbReference type="InterPro" id="IPR029008">
    <property type="entry name" value="EMC6-like"/>
</dbReference>
<dbReference type="GO" id="GO:0005789">
    <property type="term" value="C:endoplasmic reticulum membrane"/>
    <property type="evidence" value="ECO:0007669"/>
    <property type="project" value="UniProtKB-SubCell"/>
</dbReference>
<organism evidence="10 11">
    <name type="scientific">Riccia fluitans</name>
    <dbReference type="NCBI Taxonomy" id="41844"/>
    <lineage>
        <taxon>Eukaryota</taxon>
        <taxon>Viridiplantae</taxon>
        <taxon>Streptophyta</taxon>
        <taxon>Embryophyta</taxon>
        <taxon>Marchantiophyta</taxon>
        <taxon>Marchantiopsida</taxon>
        <taxon>Marchantiidae</taxon>
        <taxon>Marchantiales</taxon>
        <taxon>Ricciaceae</taxon>
        <taxon>Riccia</taxon>
    </lineage>
</organism>
<keyword evidence="4 9" id="KW-0812">Transmembrane</keyword>